<dbReference type="EMBL" id="JAZHXI010000003">
    <property type="protein sequence ID" value="KAL2073600.1"/>
    <property type="molecule type" value="Genomic_DNA"/>
</dbReference>
<name>A0ABR4CUS6_9HELO</name>
<accession>A0ABR4CUS6</accession>
<comment type="caution">
    <text evidence="2">The sequence shown here is derived from an EMBL/GenBank/DDBJ whole genome shotgun (WGS) entry which is preliminary data.</text>
</comment>
<feature type="compositionally biased region" description="Low complexity" evidence="1">
    <location>
        <begin position="249"/>
        <end position="263"/>
    </location>
</feature>
<feature type="compositionally biased region" description="Basic and acidic residues" evidence="1">
    <location>
        <begin position="413"/>
        <end position="428"/>
    </location>
</feature>
<feature type="region of interest" description="Disordered" evidence="1">
    <location>
        <begin position="239"/>
        <end position="266"/>
    </location>
</feature>
<feature type="region of interest" description="Disordered" evidence="1">
    <location>
        <begin position="323"/>
        <end position="442"/>
    </location>
</feature>
<keyword evidence="3" id="KW-1185">Reference proteome</keyword>
<feature type="compositionally biased region" description="Pro residues" evidence="1">
    <location>
        <begin position="429"/>
        <end position="439"/>
    </location>
</feature>
<reference evidence="2 3" key="1">
    <citation type="journal article" date="2024" name="Commun. Biol.">
        <title>Comparative genomic analysis of thermophilic fungi reveals convergent evolutionary adaptations and gene losses.</title>
        <authorList>
            <person name="Steindorff A.S."/>
            <person name="Aguilar-Pontes M.V."/>
            <person name="Robinson A.J."/>
            <person name="Andreopoulos B."/>
            <person name="LaButti K."/>
            <person name="Kuo A."/>
            <person name="Mondo S."/>
            <person name="Riley R."/>
            <person name="Otillar R."/>
            <person name="Haridas S."/>
            <person name="Lipzen A."/>
            <person name="Grimwood J."/>
            <person name="Schmutz J."/>
            <person name="Clum A."/>
            <person name="Reid I.D."/>
            <person name="Moisan M.C."/>
            <person name="Butler G."/>
            <person name="Nguyen T.T.M."/>
            <person name="Dewar K."/>
            <person name="Conant G."/>
            <person name="Drula E."/>
            <person name="Henrissat B."/>
            <person name="Hansel C."/>
            <person name="Singer S."/>
            <person name="Hutchinson M.I."/>
            <person name="de Vries R.P."/>
            <person name="Natvig D.O."/>
            <person name="Powell A.J."/>
            <person name="Tsang A."/>
            <person name="Grigoriev I.V."/>
        </authorList>
    </citation>
    <scope>NUCLEOTIDE SEQUENCE [LARGE SCALE GENOMIC DNA]</scope>
    <source>
        <strain evidence="2 3">CBS 494.80</strain>
    </source>
</reference>
<sequence>MSSKINTDVCALVELAMATVEEVRNAAGGHHELTEEIESSFMTLDHLKSKILDPTSVINKAKGGRRKDLEIHIRGCRRHLRRIRSTLIKFNATRNGIAQSRHNIQFGDSALKEVSRSRMKLSTYASAITMTLHLLSLGHQGSVEKELSRQRGDAKSLRAEINLVLAKRTVLARSGTGDRSARSVSGAGNDFWPSFLHDLRRKGLESKIVNGNKNLIKAYVKELEQRGVLDENVLRAKSKPNYFSDTEQSGSDSSRSNSSHGGSVLEDFDSLSIDEDEKSEMQQEGLSYENANFNPQQKPFPRNGNQIELPPMADEKFIIDTSSVPTRASVSEIEEMERQQTLHRSKRSFTPSPPTPPSKSRSPLSALLFPTKQKPKRATQATRPPYESSKRQKRPPPPPRPASPSREPPAWWLEERQRRRPPGFERGRSPPPPPPPPPEYFDNVVYSRAFPAYPETSFNWQSVY</sequence>
<evidence type="ECO:0000313" key="3">
    <source>
        <dbReference type="Proteomes" id="UP001595075"/>
    </source>
</evidence>
<proteinExistence type="predicted"/>
<organism evidence="2 3">
    <name type="scientific">Oculimacula yallundae</name>
    <dbReference type="NCBI Taxonomy" id="86028"/>
    <lineage>
        <taxon>Eukaryota</taxon>
        <taxon>Fungi</taxon>
        <taxon>Dikarya</taxon>
        <taxon>Ascomycota</taxon>
        <taxon>Pezizomycotina</taxon>
        <taxon>Leotiomycetes</taxon>
        <taxon>Helotiales</taxon>
        <taxon>Ploettnerulaceae</taxon>
        <taxon>Oculimacula</taxon>
    </lineage>
</organism>
<gene>
    <name evidence="2" type="ORF">VTL71DRAFT_10926</name>
</gene>
<evidence type="ECO:0000256" key="1">
    <source>
        <dbReference type="SAM" id="MobiDB-lite"/>
    </source>
</evidence>
<evidence type="ECO:0000313" key="2">
    <source>
        <dbReference type="EMBL" id="KAL2073600.1"/>
    </source>
</evidence>
<dbReference type="Proteomes" id="UP001595075">
    <property type="component" value="Unassembled WGS sequence"/>
</dbReference>
<protein>
    <submittedName>
        <fullName evidence="2">Uncharacterized protein</fullName>
    </submittedName>
</protein>